<accession>A0A1I2JRK3</accession>
<keyword evidence="2" id="KW-1185">Reference proteome</keyword>
<evidence type="ECO:0000313" key="2">
    <source>
        <dbReference type="Proteomes" id="UP000199645"/>
    </source>
</evidence>
<sequence>MSARSADSASSAPYAGLTPIEELIRRMEKPPMTFEEAVATAPDVFESDEEYEEFLTWYRAERWRQVA</sequence>
<dbReference type="EMBL" id="FONV01000013">
    <property type="protein sequence ID" value="SFF55361.1"/>
    <property type="molecule type" value="Genomic_DNA"/>
</dbReference>
<protein>
    <submittedName>
        <fullName evidence="1">Uncharacterized protein</fullName>
    </submittedName>
</protein>
<reference evidence="1 2" key="1">
    <citation type="submission" date="2016-10" db="EMBL/GenBank/DDBJ databases">
        <authorList>
            <person name="de Groot N.N."/>
        </authorList>
    </citation>
    <scope>NUCLEOTIDE SEQUENCE [LARGE SCALE GENOMIC DNA]</scope>
    <source>
        <strain evidence="1 2">DSM 43019</strain>
    </source>
</reference>
<organism evidence="1 2">
    <name type="scientific">Actinoplanes philippinensis</name>
    <dbReference type="NCBI Taxonomy" id="35752"/>
    <lineage>
        <taxon>Bacteria</taxon>
        <taxon>Bacillati</taxon>
        <taxon>Actinomycetota</taxon>
        <taxon>Actinomycetes</taxon>
        <taxon>Micromonosporales</taxon>
        <taxon>Micromonosporaceae</taxon>
        <taxon>Actinoplanes</taxon>
    </lineage>
</organism>
<evidence type="ECO:0000313" key="1">
    <source>
        <dbReference type="EMBL" id="SFF55361.1"/>
    </source>
</evidence>
<dbReference type="AlphaFoldDB" id="A0A1I2JRK3"/>
<proteinExistence type="predicted"/>
<gene>
    <name evidence="1" type="ORF">SAMN05421541_11317</name>
</gene>
<name>A0A1I2JRK3_9ACTN</name>
<dbReference type="STRING" id="35752.SAMN05421541_11317"/>
<dbReference type="Proteomes" id="UP000199645">
    <property type="component" value="Unassembled WGS sequence"/>
</dbReference>